<feature type="transmembrane region" description="Helical" evidence="1">
    <location>
        <begin position="7"/>
        <end position="28"/>
    </location>
</feature>
<reference evidence="4 5" key="1">
    <citation type="submission" date="2015-07" db="EMBL/GenBank/DDBJ databases">
        <title>The genome of Dufourea novaeangliae.</title>
        <authorList>
            <person name="Pan H."/>
            <person name="Kapheim K."/>
        </authorList>
    </citation>
    <scope>NUCLEOTIDE SEQUENCE [LARGE SCALE GENOMIC DNA]</scope>
    <source>
        <strain evidence="4">0120121106</strain>
        <tissue evidence="4">Whole body</tissue>
    </source>
</reference>
<keyword evidence="1" id="KW-1133">Transmembrane helix</keyword>
<dbReference type="Pfam" id="PF16041">
    <property type="entry name" value="APD1-4_M"/>
    <property type="match status" value="1"/>
</dbReference>
<organism evidence="4 5">
    <name type="scientific">Dufourea novaeangliae</name>
    <name type="common">Sweat bee</name>
    <dbReference type="NCBI Taxonomy" id="178035"/>
    <lineage>
        <taxon>Eukaryota</taxon>
        <taxon>Metazoa</taxon>
        <taxon>Ecdysozoa</taxon>
        <taxon>Arthropoda</taxon>
        <taxon>Hexapoda</taxon>
        <taxon>Insecta</taxon>
        <taxon>Pterygota</taxon>
        <taxon>Neoptera</taxon>
        <taxon>Endopterygota</taxon>
        <taxon>Hymenoptera</taxon>
        <taxon>Apocrita</taxon>
        <taxon>Aculeata</taxon>
        <taxon>Apoidea</taxon>
        <taxon>Anthophila</taxon>
        <taxon>Halictidae</taxon>
        <taxon>Rophitinae</taxon>
        <taxon>Dufourea</taxon>
    </lineage>
</organism>
<dbReference type="PANTHER" id="PTHR39077">
    <property type="entry name" value="DUF4793 DOMAIN-CONTAINING PROTEIN"/>
    <property type="match status" value="1"/>
</dbReference>
<dbReference type="Proteomes" id="UP000076502">
    <property type="component" value="Unassembled WGS sequence"/>
</dbReference>
<dbReference type="Pfam" id="PF16040">
    <property type="entry name" value="APD1-4_N"/>
    <property type="match status" value="1"/>
</dbReference>
<feature type="transmembrane region" description="Helical" evidence="1">
    <location>
        <begin position="464"/>
        <end position="481"/>
    </location>
</feature>
<gene>
    <name evidence="4" type="ORF">WN55_07675</name>
</gene>
<protein>
    <recommendedName>
        <fullName evidence="6">E3 ubiquitin-protein ligase APD1-4 middle domain-containing protein</fullName>
    </recommendedName>
</protein>
<keyword evidence="1" id="KW-0472">Membrane</keyword>
<name>A0A154P7F4_DUFNO</name>
<feature type="domain" description="E3 ubiquitin-protein ligase APD1-4 middle" evidence="3">
    <location>
        <begin position="371"/>
        <end position="479"/>
    </location>
</feature>
<feature type="domain" description="E3 ubiquitin-protein ligase APD1-4 N-terminal" evidence="2">
    <location>
        <begin position="65"/>
        <end position="134"/>
    </location>
</feature>
<dbReference type="InterPro" id="IPR032010">
    <property type="entry name" value="APD1-4_M"/>
</dbReference>
<dbReference type="AlphaFoldDB" id="A0A154P7F4"/>
<dbReference type="OrthoDB" id="6435218at2759"/>
<dbReference type="InterPro" id="IPR032008">
    <property type="entry name" value="APD1-4_N"/>
</dbReference>
<accession>A0A154P7F4</accession>
<evidence type="ECO:0000313" key="5">
    <source>
        <dbReference type="Proteomes" id="UP000076502"/>
    </source>
</evidence>
<dbReference type="EMBL" id="KQ434823">
    <property type="protein sequence ID" value="KZC07264.1"/>
    <property type="molecule type" value="Genomic_DNA"/>
</dbReference>
<evidence type="ECO:0000313" key="4">
    <source>
        <dbReference type="EMBL" id="KZC07264.1"/>
    </source>
</evidence>
<keyword evidence="1" id="KW-0812">Transmembrane</keyword>
<evidence type="ECO:0000256" key="1">
    <source>
        <dbReference type="SAM" id="Phobius"/>
    </source>
</evidence>
<proteinExistence type="predicted"/>
<evidence type="ECO:0000259" key="3">
    <source>
        <dbReference type="Pfam" id="PF16041"/>
    </source>
</evidence>
<evidence type="ECO:0000259" key="2">
    <source>
        <dbReference type="Pfam" id="PF16040"/>
    </source>
</evidence>
<dbReference type="PANTHER" id="PTHR39077:SF2">
    <property type="entry name" value="E3 UBIQUITIN-PROTEIN LIGASE APD1-4 MIDDLE DOMAIN-CONTAINING PROTEIN"/>
    <property type="match status" value="1"/>
</dbReference>
<evidence type="ECO:0008006" key="6">
    <source>
        <dbReference type="Google" id="ProtNLM"/>
    </source>
</evidence>
<keyword evidence="5" id="KW-1185">Reference proteome</keyword>
<sequence length="482" mass="55127">MRGIRRLLVFCTLTTILPIILLVTPLYLRHNFYANVAYTVTESDILEIADGVSTIFCSELTLQMNRTFNAFQISHKPEITSYKKHIRLKKSMTIPDDTLEYWGFYLLQGASVALSVCSRFEGASILLVKGERNLRTCGMLEHNHNEQIVENIFLPEAKQQVKVIFTSNTEEATSQKNPIKNKLSRNVTPKATNEVLTDLHRNISNNVLFNKEIRVKKLKESMESTKTTASPLEDTVYNTRKLRHTKKRGYTREMEEKRRNMLQQTEINRSLEKHSVDSINKERKMENTVSNKRVKRNQEFIQPPFLLDQGVKHGGNAVINTTDIENDSSISSFENDLLKCYGGSILMAQEFAPSEQCTNVTYLLSGKHMQATQNIVESGYYYYIFYSDNDIVSNDIHAVFDIYKPVLQYENVTKSCINQTECSFSVSLLSADRVIVEVPTKDGVEYEIDDGSLLLSICQPRMEVYIVFPIAVLLLILTCAFI</sequence>
<dbReference type="OMA" id="GNAMNFT"/>